<dbReference type="OrthoDB" id="2386090at2759"/>
<evidence type="ECO:0000313" key="4">
    <source>
        <dbReference type="Proteomes" id="UP000034164"/>
    </source>
</evidence>
<comment type="caution">
    <text evidence="3">The sequence shown here is derived from an EMBL/GenBank/DDBJ whole genome shotgun (WGS) entry which is preliminary data.</text>
</comment>
<keyword evidence="2" id="KW-1133">Transmembrane helix</keyword>
<feature type="transmembrane region" description="Helical" evidence="2">
    <location>
        <begin position="122"/>
        <end position="154"/>
    </location>
</feature>
<protein>
    <submittedName>
        <fullName evidence="3">Uncharacterized protein</fullName>
    </submittedName>
</protein>
<name>A0A0G2J908_9EURO</name>
<dbReference type="Proteomes" id="UP000034164">
    <property type="component" value="Unassembled WGS sequence"/>
</dbReference>
<keyword evidence="2" id="KW-0472">Membrane</keyword>
<feature type="region of interest" description="Disordered" evidence="1">
    <location>
        <begin position="39"/>
        <end position="68"/>
    </location>
</feature>
<keyword evidence="2" id="KW-0812">Transmembrane</keyword>
<sequence length="266" mass="30162">MQRLLLRLPLRQCPRAQCGQRNLYIKHKLCIRFNSSVGEASSKPSLKSNAKSSGQVLRPPVRPAPGKLTKNETTKLEEVLIYHAGTGKIAFIGMMRITTLLIFSVSCLVVGPAFYYSGDFPWYIAPAIVIGGSIPMLFVLYTTAPFVNLIYLTLPYAARQTRQRTQFYLKDVPRNAILNIETMQLNFYFRKTQVALSDLTTGRSTFRPVNLINTNPTPQPWWKGNSIYFYAPAKTRLSSKPTSKYFPEVWEGVFAKIKQNTPRRAS</sequence>
<feature type="compositionally biased region" description="Polar residues" evidence="1">
    <location>
        <begin position="39"/>
        <end position="55"/>
    </location>
</feature>
<reference evidence="4" key="1">
    <citation type="journal article" date="2015" name="PLoS Genet.">
        <title>The dynamic genome and transcriptome of the human fungal pathogen Blastomyces and close relative Emmonsia.</title>
        <authorList>
            <person name="Munoz J.F."/>
            <person name="Gauthier G.M."/>
            <person name="Desjardins C.A."/>
            <person name="Gallo J.E."/>
            <person name="Holder J."/>
            <person name="Sullivan T.D."/>
            <person name="Marty A.J."/>
            <person name="Carmen J.C."/>
            <person name="Chen Z."/>
            <person name="Ding L."/>
            <person name="Gujja S."/>
            <person name="Magrini V."/>
            <person name="Misas E."/>
            <person name="Mitreva M."/>
            <person name="Priest M."/>
            <person name="Saif S."/>
            <person name="Whiston E.A."/>
            <person name="Young S."/>
            <person name="Zeng Q."/>
            <person name="Goldman W.E."/>
            <person name="Mardis E.R."/>
            <person name="Taylor J.W."/>
            <person name="McEwen J.G."/>
            <person name="Clay O.K."/>
            <person name="Klein B.S."/>
            <person name="Cuomo C.A."/>
        </authorList>
    </citation>
    <scope>NUCLEOTIDE SEQUENCE [LARGE SCALE GENOMIC DNA]</scope>
    <source>
        <strain evidence="4">UAMH 3008</strain>
    </source>
</reference>
<evidence type="ECO:0000256" key="1">
    <source>
        <dbReference type="SAM" id="MobiDB-lite"/>
    </source>
</evidence>
<evidence type="ECO:0000256" key="2">
    <source>
        <dbReference type="SAM" id="Phobius"/>
    </source>
</evidence>
<proteinExistence type="predicted"/>
<evidence type="ECO:0000313" key="3">
    <source>
        <dbReference type="EMBL" id="KKZ63156.1"/>
    </source>
</evidence>
<dbReference type="VEuPathDB" id="FungiDB:EMCG_02533"/>
<dbReference type="EMBL" id="LCZI01000999">
    <property type="protein sequence ID" value="KKZ63156.1"/>
    <property type="molecule type" value="Genomic_DNA"/>
</dbReference>
<accession>A0A0G2J908</accession>
<feature type="transmembrane region" description="Helical" evidence="2">
    <location>
        <begin position="97"/>
        <end position="116"/>
    </location>
</feature>
<gene>
    <name evidence="3" type="ORF">EMCG_02533</name>
</gene>
<organism evidence="3 4">
    <name type="scientific">[Emmonsia] crescens</name>
    <dbReference type="NCBI Taxonomy" id="73230"/>
    <lineage>
        <taxon>Eukaryota</taxon>
        <taxon>Fungi</taxon>
        <taxon>Dikarya</taxon>
        <taxon>Ascomycota</taxon>
        <taxon>Pezizomycotina</taxon>
        <taxon>Eurotiomycetes</taxon>
        <taxon>Eurotiomycetidae</taxon>
        <taxon>Onygenales</taxon>
        <taxon>Ajellomycetaceae</taxon>
        <taxon>Emergomyces</taxon>
    </lineage>
</organism>
<dbReference type="AlphaFoldDB" id="A0A0G2J908"/>